<dbReference type="EMBL" id="MNCJ02000316">
    <property type="protein sequence ID" value="KAF5822566.1"/>
    <property type="molecule type" value="Genomic_DNA"/>
</dbReference>
<dbReference type="AlphaFoldDB" id="A0A9K3JVR0"/>
<evidence type="ECO:0000313" key="2">
    <source>
        <dbReference type="Proteomes" id="UP000215914"/>
    </source>
</evidence>
<sequence length="53" mass="6188">MHNTCTCICQCCDQVVLSTGYKLQESWSCFHHQPIPLLQEETAMYLITKRLEL</sequence>
<proteinExistence type="predicted"/>
<organism evidence="1 2">
    <name type="scientific">Helianthus annuus</name>
    <name type="common">Common sunflower</name>
    <dbReference type="NCBI Taxonomy" id="4232"/>
    <lineage>
        <taxon>Eukaryota</taxon>
        <taxon>Viridiplantae</taxon>
        <taxon>Streptophyta</taxon>
        <taxon>Embryophyta</taxon>
        <taxon>Tracheophyta</taxon>
        <taxon>Spermatophyta</taxon>
        <taxon>Magnoliopsida</taxon>
        <taxon>eudicotyledons</taxon>
        <taxon>Gunneridae</taxon>
        <taxon>Pentapetalae</taxon>
        <taxon>asterids</taxon>
        <taxon>campanulids</taxon>
        <taxon>Asterales</taxon>
        <taxon>Asteraceae</taxon>
        <taxon>Asteroideae</taxon>
        <taxon>Heliantheae alliance</taxon>
        <taxon>Heliantheae</taxon>
        <taxon>Helianthus</taxon>
    </lineage>
</organism>
<reference evidence="1" key="2">
    <citation type="submission" date="2020-06" db="EMBL/GenBank/DDBJ databases">
        <title>Helianthus annuus Genome sequencing and assembly Release 2.</title>
        <authorList>
            <person name="Gouzy J."/>
            <person name="Langlade N."/>
            <person name="Munos S."/>
        </authorList>
    </citation>
    <scope>NUCLEOTIDE SEQUENCE</scope>
    <source>
        <tissue evidence="1">Leaves</tissue>
    </source>
</reference>
<dbReference type="Gramene" id="mRNA:HanXRQr2_Chr01g0028101">
    <property type="protein sequence ID" value="mRNA:HanXRQr2_Chr01g0028101"/>
    <property type="gene ID" value="HanXRQr2_Chr01g0028101"/>
</dbReference>
<reference evidence="1" key="1">
    <citation type="journal article" date="2017" name="Nature">
        <title>The sunflower genome provides insights into oil metabolism, flowering and Asterid evolution.</title>
        <authorList>
            <person name="Badouin H."/>
            <person name="Gouzy J."/>
            <person name="Grassa C.J."/>
            <person name="Murat F."/>
            <person name="Staton S.E."/>
            <person name="Cottret L."/>
            <person name="Lelandais-Briere C."/>
            <person name="Owens G.L."/>
            <person name="Carrere S."/>
            <person name="Mayjonade B."/>
            <person name="Legrand L."/>
            <person name="Gill N."/>
            <person name="Kane N.C."/>
            <person name="Bowers J.E."/>
            <person name="Hubner S."/>
            <person name="Bellec A."/>
            <person name="Berard A."/>
            <person name="Berges H."/>
            <person name="Blanchet N."/>
            <person name="Boniface M.C."/>
            <person name="Brunel D."/>
            <person name="Catrice O."/>
            <person name="Chaidir N."/>
            <person name="Claudel C."/>
            <person name="Donnadieu C."/>
            <person name="Faraut T."/>
            <person name="Fievet G."/>
            <person name="Helmstetter N."/>
            <person name="King M."/>
            <person name="Knapp S.J."/>
            <person name="Lai Z."/>
            <person name="Le Paslier M.C."/>
            <person name="Lippi Y."/>
            <person name="Lorenzon L."/>
            <person name="Mandel J.R."/>
            <person name="Marage G."/>
            <person name="Marchand G."/>
            <person name="Marquand E."/>
            <person name="Bret-Mestries E."/>
            <person name="Morien E."/>
            <person name="Nambeesan S."/>
            <person name="Nguyen T."/>
            <person name="Pegot-Espagnet P."/>
            <person name="Pouilly N."/>
            <person name="Raftis F."/>
            <person name="Sallet E."/>
            <person name="Schiex T."/>
            <person name="Thomas J."/>
            <person name="Vandecasteele C."/>
            <person name="Vares D."/>
            <person name="Vear F."/>
            <person name="Vautrin S."/>
            <person name="Crespi M."/>
            <person name="Mangin B."/>
            <person name="Burke J.M."/>
            <person name="Salse J."/>
            <person name="Munos S."/>
            <person name="Vincourt P."/>
            <person name="Rieseberg L.H."/>
            <person name="Langlade N.B."/>
        </authorList>
    </citation>
    <scope>NUCLEOTIDE SEQUENCE</scope>
    <source>
        <tissue evidence="1">Leaves</tissue>
    </source>
</reference>
<protein>
    <submittedName>
        <fullName evidence="1">Uncharacterized protein</fullName>
    </submittedName>
</protein>
<dbReference type="Proteomes" id="UP000215914">
    <property type="component" value="Unassembled WGS sequence"/>
</dbReference>
<name>A0A9K3JVR0_HELAN</name>
<gene>
    <name evidence="1" type="ORF">HanXRQr2_Chr01g0028101</name>
</gene>
<keyword evidence="2" id="KW-1185">Reference proteome</keyword>
<comment type="caution">
    <text evidence="1">The sequence shown here is derived from an EMBL/GenBank/DDBJ whole genome shotgun (WGS) entry which is preliminary data.</text>
</comment>
<evidence type="ECO:0000313" key="1">
    <source>
        <dbReference type="EMBL" id="KAF5822566.1"/>
    </source>
</evidence>
<accession>A0A9K3JVR0</accession>